<dbReference type="EMBL" id="CAJMWZ010004868">
    <property type="protein sequence ID" value="CAE6496539.1"/>
    <property type="molecule type" value="Genomic_DNA"/>
</dbReference>
<gene>
    <name evidence="4" type="ORF">RDB_LOCUS90299</name>
</gene>
<dbReference type="Gene3D" id="1.25.40.10">
    <property type="entry name" value="Tetratricopeptide repeat domain"/>
    <property type="match status" value="3"/>
</dbReference>
<dbReference type="AlphaFoldDB" id="A0A8H3CTS1"/>
<feature type="region of interest" description="Disordered" evidence="2">
    <location>
        <begin position="1"/>
        <end position="34"/>
    </location>
</feature>
<dbReference type="Proteomes" id="UP000663850">
    <property type="component" value="Unassembled WGS sequence"/>
</dbReference>
<keyword evidence="1" id="KW-0802">TPR repeat</keyword>
<accession>A0A8H3CTS1</accession>
<dbReference type="PANTHER" id="PTHR19959:SF119">
    <property type="entry name" value="FUNGAL LIPASE-LIKE DOMAIN-CONTAINING PROTEIN"/>
    <property type="match status" value="1"/>
</dbReference>
<dbReference type="Pfam" id="PF12770">
    <property type="entry name" value="CHAT"/>
    <property type="match status" value="1"/>
</dbReference>
<evidence type="ECO:0000259" key="3">
    <source>
        <dbReference type="Pfam" id="PF12770"/>
    </source>
</evidence>
<organism evidence="4 5">
    <name type="scientific">Rhizoctonia solani</name>
    <dbReference type="NCBI Taxonomy" id="456999"/>
    <lineage>
        <taxon>Eukaryota</taxon>
        <taxon>Fungi</taxon>
        <taxon>Dikarya</taxon>
        <taxon>Basidiomycota</taxon>
        <taxon>Agaricomycotina</taxon>
        <taxon>Agaricomycetes</taxon>
        <taxon>Cantharellales</taxon>
        <taxon>Ceratobasidiaceae</taxon>
        <taxon>Rhizoctonia</taxon>
    </lineage>
</organism>
<sequence>MDSTSKMHSIDEFRETSDHAVSRQPEEKMEGRDVNKLSEEMSDMNLDQWKQDVMSGLRVLSVKISAAGTREEIIAAGSDVESILDQLEPIKAETNESQKRKIGISLLESLNNALYANIGRLGRNTDFLDLVVNFGTRAISFLPKGHSGTTDWYFNLGQTYRFRYDLSRAADDLDASIKYLAESLAMTPRNNPKIIMRLDTLGRAYSDKCQCFPEFEVLTASIENLSSAISLAVQGELTIPSVLNYLGGLYLLRSHINKGNELDDIDKAKEYYTHATNHAQETENYPIYLHNLGRSFHLRFKRLGRAEDINTAVDSQIKALEMTHSNDSNLASRLHSLGDTYQTRFASFGSIEDCDHAIGYHEQALSLAPESTPNRACYLSSLGNSYMERFIQLGETEDIKKAIEYQTQAISLTRSDDPDLFGRLNNAGISFRSRFNRFGFLDDLDKAIEYQEMASHLAMKVGRELSSVLFNLGDSYQVRFLRLRRKPDLEYAIGLQVRAVNLTPDSHPNKSNLLDSLGVSCALRFSLKTMLGSLDDINKAIEYQTLAVQLASQKHIKLHTFLSNLSLSYQTRFKHGDPASREDIDAAIEWANQAVGLTPDENTDKYKWLTNLGNAYADRFHLFQEPEDLDRALEAHARAISLAPDGHQLKATLFMNLAISYLHQYKQSENQQALDHSINYLRKAVECQGGHPGDKFSAARLCASLLSSNHRPGAIEAYQVAINWLHRVTWLGDLTATTYYHIFQVNDFFAEAAATAIHGQEYHLALEWVEEGRSIVWRQLLQLKAPVDDLASINPTLAEDIKQVADELYNTITETTASPVDPSKPYLQSQNYYFAAVPKHHRLVYRYDALIEQARKTPGFENFMRPKKGPELAQCAKSGPVVIITAHQSRCDALILLPNQINIKHVPLPNLFRRPALKLYIHNRENSLHTWNIDELTGYRGIRLRAKPDQFEIMLADLWECVARPVLEALGYLASKMDDLPHIIWSITGPLSFLPFHAAGDYSKPRMRLFNFAVSSYNPMLSVLLRPQPPSHIHSRIVAIGQEATLGQALLPCTKEELDSIKSHTKAPVEFTQLEGHKATATAAESAMQECDWIHLACHATPCSYNPMASAFWLHESKLELRQIIQNPLKNKGLAYLSACQTAAGEEPLPNESAHLASGMLIAGYYSVIATIWGIFDKDAPLVADKVYAQLIKDGQMDYTQSAMALHKATGELRQKVGEKEFARWVPFIHIGL</sequence>
<evidence type="ECO:0000313" key="4">
    <source>
        <dbReference type="EMBL" id="CAE6496539.1"/>
    </source>
</evidence>
<evidence type="ECO:0000256" key="1">
    <source>
        <dbReference type="PROSITE-ProRule" id="PRU00339"/>
    </source>
</evidence>
<feature type="compositionally biased region" description="Basic and acidic residues" evidence="2">
    <location>
        <begin position="8"/>
        <end position="34"/>
    </location>
</feature>
<reference evidence="4" key="1">
    <citation type="submission" date="2021-01" db="EMBL/GenBank/DDBJ databases">
        <authorList>
            <person name="Kaushik A."/>
        </authorList>
    </citation>
    <scope>NUCLEOTIDE SEQUENCE</scope>
    <source>
        <strain evidence="4">Type strain: AG8-Rh-89/</strain>
    </source>
</reference>
<proteinExistence type="predicted"/>
<evidence type="ECO:0000313" key="5">
    <source>
        <dbReference type="Proteomes" id="UP000663850"/>
    </source>
</evidence>
<protein>
    <recommendedName>
        <fullName evidence="3">CHAT domain-containing protein</fullName>
    </recommendedName>
</protein>
<dbReference type="PROSITE" id="PS50005">
    <property type="entry name" value="TPR"/>
    <property type="match status" value="1"/>
</dbReference>
<dbReference type="PANTHER" id="PTHR19959">
    <property type="entry name" value="KINESIN LIGHT CHAIN"/>
    <property type="match status" value="1"/>
</dbReference>
<feature type="repeat" description="TPR" evidence="1">
    <location>
        <begin position="613"/>
        <end position="646"/>
    </location>
</feature>
<dbReference type="InterPro" id="IPR019734">
    <property type="entry name" value="TPR_rpt"/>
</dbReference>
<dbReference type="InterPro" id="IPR011990">
    <property type="entry name" value="TPR-like_helical_dom_sf"/>
</dbReference>
<evidence type="ECO:0000256" key="2">
    <source>
        <dbReference type="SAM" id="MobiDB-lite"/>
    </source>
</evidence>
<dbReference type="SUPFAM" id="SSF81901">
    <property type="entry name" value="HCP-like"/>
    <property type="match status" value="1"/>
</dbReference>
<dbReference type="InterPro" id="IPR024983">
    <property type="entry name" value="CHAT_dom"/>
</dbReference>
<name>A0A8H3CTS1_9AGAM</name>
<comment type="caution">
    <text evidence="4">The sequence shown here is derived from an EMBL/GenBank/DDBJ whole genome shotgun (WGS) entry which is preliminary data.</text>
</comment>
<dbReference type="SUPFAM" id="SSF48452">
    <property type="entry name" value="TPR-like"/>
    <property type="match status" value="1"/>
</dbReference>
<feature type="domain" description="CHAT" evidence="3">
    <location>
        <begin position="955"/>
        <end position="1232"/>
    </location>
</feature>